<evidence type="ECO:0000256" key="5">
    <source>
        <dbReference type="ARBA" id="ARBA00022801"/>
    </source>
</evidence>
<dbReference type="Pfam" id="PF19291">
    <property type="entry name" value="TREH_N"/>
    <property type="match status" value="1"/>
</dbReference>
<dbReference type="SUPFAM" id="SSF48208">
    <property type="entry name" value="Six-hairpin glycosidases"/>
    <property type="match status" value="1"/>
</dbReference>
<gene>
    <name evidence="15" type="ORF">FED44_16315</name>
</gene>
<dbReference type="PANTHER" id="PTHR31616">
    <property type="entry name" value="TREHALASE"/>
    <property type="match status" value="1"/>
</dbReference>
<dbReference type="FunFam" id="1.50.10.10:FF:000005">
    <property type="entry name" value="Glycosyl hydrolase, glucoamylase"/>
    <property type="match status" value="1"/>
</dbReference>
<keyword evidence="7" id="KW-0326">Glycosidase</keyword>
<evidence type="ECO:0000256" key="10">
    <source>
        <dbReference type="ARBA" id="ARBA00053030"/>
    </source>
</evidence>
<proteinExistence type="inferred from homology"/>
<evidence type="ECO:0000256" key="12">
    <source>
        <dbReference type="SAM" id="MobiDB-lite"/>
    </source>
</evidence>
<comment type="catalytic activity">
    <reaction evidence="1">
        <text>alpha,alpha-trehalose + H2O = alpha-D-glucose + beta-D-glucose</text>
        <dbReference type="Rhea" id="RHEA:32675"/>
        <dbReference type="ChEBI" id="CHEBI:15377"/>
        <dbReference type="ChEBI" id="CHEBI:15903"/>
        <dbReference type="ChEBI" id="CHEBI:16551"/>
        <dbReference type="ChEBI" id="CHEBI:17925"/>
        <dbReference type="EC" id="3.2.1.28"/>
    </reaction>
</comment>
<dbReference type="GO" id="GO:0004555">
    <property type="term" value="F:alpha,alpha-trehalase activity"/>
    <property type="evidence" value="ECO:0007669"/>
    <property type="project" value="UniProtKB-EC"/>
</dbReference>
<dbReference type="PANTHER" id="PTHR31616:SF0">
    <property type="entry name" value="GLUCAN 1,4-ALPHA-GLUCOSIDASE"/>
    <property type="match status" value="1"/>
</dbReference>
<comment type="cofactor">
    <cofactor evidence="10">
        <name>phosphate</name>
        <dbReference type="ChEBI" id="CHEBI:43474"/>
    </cofactor>
</comment>
<dbReference type="InterPro" id="IPR045582">
    <property type="entry name" value="Trehalase-like_N"/>
</dbReference>
<evidence type="ECO:0000256" key="11">
    <source>
        <dbReference type="ARBA" id="ARBA00060615"/>
    </source>
</evidence>
<evidence type="ECO:0000256" key="9">
    <source>
        <dbReference type="ARBA" id="ARBA00031637"/>
    </source>
</evidence>
<evidence type="ECO:0000256" key="8">
    <source>
        <dbReference type="ARBA" id="ARBA00030473"/>
    </source>
</evidence>
<dbReference type="AlphaFoldDB" id="A0A5R8Z2E4"/>
<evidence type="ECO:0000256" key="1">
    <source>
        <dbReference type="ARBA" id="ARBA00001576"/>
    </source>
</evidence>
<evidence type="ECO:0000259" key="13">
    <source>
        <dbReference type="Pfam" id="PF00723"/>
    </source>
</evidence>
<name>A0A5R8Z2E4_9ACTN</name>
<keyword evidence="5 15" id="KW-0378">Hydrolase</keyword>
<comment type="caution">
    <text evidence="15">The sequence shown here is derived from an EMBL/GenBank/DDBJ whole genome shotgun (WGS) entry which is preliminary data.</text>
</comment>
<feature type="domain" description="GH15-like" evidence="13">
    <location>
        <begin position="215"/>
        <end position="585"/>
    </location>
</feature>
<evidence type="ECO:0000313" key="15">
    <source>
        <dbReference type="EMBL" id="TLP59830.1"/>
    </source>
</evidence>
<dbReference type="Pfam" id="PF00723">
    <property type="entry name" value="Glyco_hydro_15"/>
    <property type="match status" value="1"/>
</dbReference>
<keyword evidence="16" id="KW-1185">Reference proteome</keyword>
<evidence type="ECO:0000256" key="2">
    <source>
        <dbReference type="ARBA" id="ARBA00006188"/>
    </source>
</evidence>
<protein>
    <recommendedName>
        <fullName evidence="4">Trehalase</fullName>
        <ecNumber evidence="3">3.2.1.28</ecNumber>
    </recommendedName>
    <alternativeName>
        <fullName evidence="8">Alpha,alpha-trehalase</fullName>
    </alternativeName>
    <alternativeName>
        <fullName evidence="9">Alpha,alpha-trehalose glucohydrolase</fullName>
    </alternativeName>
</protein>
<comment type="pathway">
    <text evidence="11">Glycan degradation; trehalose degradation; D-glucose from alpha,alpha-trehalose: step 1/1.</text>
</comment>
<dbReference type="OrthoDB" id="3902805at2"/>
<dbReference type="InterPro" id="IPR011613">
    <property type="entry name" value="GH15-like"/>
</dbReference>
<accession>A0A5R8Z2E4</accession>
<dbReference type="EC" id="3.2.1.28" evidence="3"/>
<organism evidence="15 16">
    <name type="scientific">Microbispora triticiradicis</name>
    <dbReference type="NCBI Taxonomy" id="2200763"/>
    <lineage>
        <taxon>Bacteria</taxon>
        <taxon>Bacillati</taxon>
        <taxon>Actinomycetota</taxon>
        <taxon>Actinomycetes</taxon>
        <taxon>Streptosporangiales</taxon>
        <taxon>Streptosporangiaceae</taxon>
        <taxon>Microbispora</taxon>
    </lineage>
</organism>
<evidence type="ECO:0000256" key="6">
    <source>
        <dbReference type="ARBA" id="ARBA00023277"/>
    </source>
</evidence>
<dbReference type="InterPro" id="IPR012341">
    <property type="entry name" value="6hp_glycosidase-like_sf"/>
</dbReference>
<feature type="domain" description="Trehalase-like N-terminal" evidence="14">
    <location>
        <begin position="2"/>
        <end position="149"/>
    </location>
</feature>
<evidence type="ECO:0000256" key="3">
    <source>
        <dbReference type="ARBA" id="ARBA00012757"/>
    </source>
</evidence>
<evidence type="ECO:0000259" key="14">
    <source>
        <dbReference type="Pfam" id="PF19291"/>
    </source>
</evidence>
<reference evidence="15" key="1">
    <citation type="submission" date="2019-05" db="EMBL/GenBank/DDBJ databases">
        <title>Isolation, diversity and antifungal activity of Actinobacteria from wheat.</title>
        <authorList>
            <person name="Yu B."/>
        </authorList>
    </citation>
    <scope>NUCLEOTIDE SEQUENCE [LARGE SCALE GENOMIC DNA]</scope>
    <source>
        <strain evidence="15">NEAU-HEGS1-5</strain>
    </source>
</reference>
<feature type="region of interest" description="Disordered" evidence="12">
    <location>
        <begin position="592"/>
        <end position="611"/>
    </location>
</feature>
<evidence type="ECO:0000256" key="7">
    <source>
        <dbReference type="ARBA" id="ARBA00023295"/>
    </source>
</evidence>
<sequence length="611" mass="68019">MRIEDYALVGDTQSAALVGRNGSVDWLCLPRFDSPSCFARLLGDESNGFWRLAAAGRDTAARRAYVGDSLVLATDWETSTGTARVLDFMPVRSGNPDLVRIVEGLSGTVEMTTEIRIRFDYGRIVPWVRRTGGHLHAVGGPDSVWIHSPVHLQGGYYRHQAAFTVSAGERVPFVFTWHPSHQPRPRAIDPLAELGLTIRLWQDWAARCGYRGPWRDAVVRSLITLKALTYSPTGGIVAAPTTSLPEHLGGVRNWDYRYCWLRDAAMTLDALLRAGYVEEADAWRVWLLRAIAGRPEDHQIMYGVAGERRLPETTLDWLPGYEGARPVRIGNGAAGQFQLDVYGQVVNALYRARKQGMAPDDYTWALLVKGAEFLERNWDRPDEGLWEVRGPRRHFVHSKVMAWLAMSRMTRGAAELGRTGPFERWGALRDRIHAEVCEKGYDPVRNTFTQSYGSQELDAALLQIPIVGFLPPDDPRVTGTIDAVERELMTDGFVLRYPTAEHNPAEHNPVDGLPGGEGAFLACSFWLAEARALTGRHHEANQLFQHLVNLTNDVGLLAEEYDPRTHRQLGNFPQAFSHIHLIRTAQALSGAAARPLYGTPPPTTAGRPETG</sequence>
<dbReference type="Gene3D" id="1.50.10.10">
    <property type="match status" value="1"/>
</dbReference>
<dbReference type="GO" id="GO:0005993">
    <property type="term" value="P:trehalose catabolic process"/>
    <property type="evidence" value="ECO:0007669"/>
    <property type="project" value="UniProtKB-ARBA"/>
</dbReference>
<dbReference type="EMBL" id="VANP01000005">
    <property type="protein sequence ID" value="TLP59830.1"/>
    <property type="molecule type" value="Genomic_DNA"/>
</dbReference>
<evidence type="ECO:0000256" key="4">
    <source>
        <dbReference type="ARBA" id="ARBA00019905"/>
    </source>
</evidence>
<keyword evidence="6" id="KW-0119">Carbohydrate metabolism</keyword>
<evidence type="ECO:0000313" key="16">
    <source>
        <dbReference type="Proteomes" id="UP000309033"/>
    </source>
</evidence>
<dbReference type="InterPro" id="IPR008928">
    <property type="entry name" value="6-hairpin_glycosidase_sf"/>
</dbReference>
<dbReference type="Proteomes" id="UP000309033">
    <property type="component" value="Unassembled WGS sequence"/>
</dbReference>
<comment type="similarity">
    <text evidence="2">Belongs to the glycosyl hydrolase 15 family.</text>
</comment>